<dbReference type="PANTHER" id="PTHR42901">
    <property type="entry name" value="ALCOHOL DEHYDROGENASE"/>
    <property type="match status" value="1"/>
</dbReference>
<proteinExistence type="inferred from homology"/>
<dbReference type="FunFam" id="3.40.50.720:FF:000047">
    <property type="entry name" value="NADP-dependent L-serine/L-allo-threonine dehydrogenase"/>
    <property type="match status" value="1"/>
</dbReference>
<evidence type="ECO:0000256" key="1">
    <source>
        <dbReference type="ARBA" id="ARBA00006484"/>
    </source>
</evidence>
<dbReference type="PRINTS" id="PR00081">
    <property type="entry name" value="GDHRDH"/>
</dbReference>
<dbReference type="InterPro" id="IPR036291">
    <property type="entry name" value="NAD(P)-bd_dom_sf"/>
</dbReference>
<reference evidence="4" key="1">
    <citation type="journal article" date="2014" name="Int. J. Syst. Evol. Microbiol.">
        <title>Complete genome sequence of Corynebacterium casei LMG S-19264T (=DSM 44701T), isolated from a smear-ripened cheese.</title>
        <authorList>
            <consortium name="US DOE Joint Genome Institute (JGI-PGF)"/>
            <person name="Walter F."/>
            <person name="Albersmeier A."/>
            <person name="Kalinowski J."/>
            <person name="Ruckert C."/>
        </authorList>
    </citation>
    <scope>NUCLEOTIDE SEQUENCE</scope>
    <source>
        <strain evidence="4">NBRC 108769</strain>
    </source>
</reference>
<reference evidence="4" key="2">
    <citation type="submission" date="2023-01" db="EMBL/GenBank/DDBJ databases">
        <title>Draft genome sequence of Portibacter lacus strain NBRC 108769.</title>
        <authorList>
            <person name="Sun Q."/>
            <person name="Mori K."/>
        </authorList>
    </citation>
    <scope>NUCLEOTIDE SEQUENCE</scope>
    <source>
        <strain evidence="4">NBRC 108769</strain>
    </source>
</reference>
<dbReference type="Pfam" id="PF00106">
    <property type="entry name" value="adh_short"/>
    <property type="match status" value="1"/>
</dbReference>
<dbReference type="SUPFAM" id="SSF51735">
    <property type="entry name" value="NAD(P)-binding Rossmann-fold domains"/>
    <property type="match status" value="1"/>
</dbReference>
<evidence type="ECO:0000313" key="4">
    <source>
        <dbReference type="EMBL" id="GLR16168.1"/>
    </source>
</evidence>
<dbReference type="PROSITE" id="PS00061">
    <property type="entry name" value="ADH_SHORT"/>
    <property type="match status" value="1"/>
</dbReference>
<comment type="similarity">
    <text evidence="1 3">Belongs to the short-chain dehydrogenases/reductases (SDR) family.</text>
</comment>
<evidence type="ECO:0000313" key="5">
    <source>
        <dbReference type="Proteomes" id="UP001156666"/>
    </source>
</evidence>
<dbReference type="EMBL" id="BSOH01000005">
    <property type="protein sequence ID" value="GLR16168.1"/>
    <property type="molecule type" value="Genomic_DNA"/>
</dbReference>
<dbReference type="GO" id="GO:0016616">
    <property type="term" value="F:oxidoreductase activity, acting on the CH-OH group of donors, NAD or NADP as acceptor"/>
    <property type="evidence" value="ECO:0007669"/>
    <property type="project" value="UniProtKB-ARBA"/>
</dbReference>
<dbReference type="PRINTS" id="PR00080">
    <property type="entry name" value="SDRFAMILY"/>
</dbReference>
<sequence>MNKVKLRKIALITGATSGIGKATAGQFAKNGYDLIITGRRKKRLEEIRKKMQEKYGVKVKSLVFDIRQLNAVKKALGSLEEDWLEIDVLVNNAGLASGFDPIFQGSTKDWDTMIDTNVKGLLYMTRLVSPKMVNKKRGHIINVCSTAGHEVYPNGNVYCASKYAVDALTKSMRIDLHKYNVRVSQVSPGHVEETEFAQVRFHGDKKKSKIYEDFQPLKSKDVAKVIYYIASQPKHVNIQDVLMMGTQQANSNFIDRSGR</sequence>
<dbReference type="InterPro" id="IPR002347">
    <property type="entry name" value="SDR_fam"/>
</dbReference>
<organism evidence="4 5">
    <name type="scientific">Portibacter lacus</name>
    <dbReference type="NCBI Taxonomy" id="1099794"/>
    <lineage>
        <taxon>Bacteria</taxon>
        <taxon>Pseudomonadati</taxon>
        <taxon>Bacteroidota</taxon>
        <taxon>Saprospiria</taxon>
        <taxon>Saprospirales</taxon>
        <taxon>Haliscomenobacteraceae</taxon>
        <taxon>Portibacter</taxon>
    </lineage>
</organism>
<evidence type="ECO:0000256" key="2">
    <source>
        <dbReference type="ARBA" id="ARBA00023002"/>
    </source>
</evidence>
<comment type="caution">
    <text evidence="4">The sequence shown here is derived from an EMBL/GenBank/DDBJ whole genome shotgun (WGS) entry which is preliminary data.</text>
</comment>
<keyword evidence="2" id="KW-0560">Oxidoreductase</keyword>
<keyword evidence="5" id="KW-1185">Reference proteome</keyword>
<dbReference type="Proteomes" id="UP001156666">
    <property type="component" value="Unassembled WGS sequence"/>
</dbReference>
<dbReference type="PANTHER" id="PTHR42901:SF1">
    <property type="entry name" value="ALCOHOL DEHYDROGENASE"/>
    <property type="match status" value="1"/>
</dbReference>
<dbReference type="AlphaFoldDB" id="A0AA37WCK0"/>
<accession>A0AA37WCK0</accession>
<dbReference type="RefSeq" id="WP_235292969.1">
    <property type="nucleotide sequence ID" value="NZ_BSOH01000005.1"/>
</dbReference>
<dbReference type="InterPro" id="IPR020904">
    <property type="entry name" value="Sc_DH/Rdtase_CS"/>
</dbReference>
<protein>
    <submittedName>
        <fullName evidence="4">Short-chain dehydrogenase</fullName>
    </submittedName>
</protein>
<gene>
    <name evidence="4" type="ORF">GCM10007940_07830</name>
</gene>
<name>A0AA37WCK0_9BACT</name>
<dbReference type="Gene3D" id="3.40.50.720">
    <property type="entry name" value="NAD(P)-binding Rossmann-like Domain"/>
    <property type="match status" value="1"/>
</dbReference>
<evidence type="ECO:0000256" key="3">
    <source>
        <dbReference type="RuleBase" id="RU000363"/>
    </source>
</evidence>